<dbReference type="GO" id="GO:0005524">
    <property type="term" value="F:ATP binding"/>
    <property type="evidence" value="ECO:0007669"/>
    <property type="project" value="UniProtKB-KW"/>
</dbReference>
<accession>A0A077LZJ0</accession>
<feature type="domain" description="ABC transporter" evidence="5">
    <location>
        <begin position="2"/>
        <end position="227"/>
    </location>
</feature>
<dbReference type="PANTHER" id="PTHR43335:SF4">
    <property type="entry name" value="ABC TRANSPORTER, ATP-BINDING PROTEIN"/>
    <property type="match status" value="1"/>
</dbReference>
<evidence type="ECO:0000256" key="4">
    <source>
        <dbReference type="ARBA" id="ARBA00022840"/>
    </source>
</evidence>
<dbReference type="PANTHER" id="PTHR43335">
    <property type="entry name" value="ABC TRANSPORTER, ATP-BINDING PROTEIN"/>
    <property type="match status" value="1"/>
</dbReference>
<comment type="caution">
    <text evidence="7">The sequence shown here is derived from an EMBL/GenBank/DDBJ whole genome shotgun (WGS) entry which is preliminary data.</text>
</comment>
<dbReference type="Proteomes" id="UP000035721">
    <property type="component" value="Unassembled WGS sequence"/>
</dbReference>
<dbReference type="STRING" id="1194083.BN12_200043"/>
<evidence type="ECO:0000256" key="3">
    <source>
        <dbReference type="ARBA" id="ARBA00022741"/>
    </source>
</evidence>
<dbReference type="PROSITE" id="PS50893">
    <property type="entry name" value="ABC_TRANSPORTER_2"/>
    <property type="match status" value="1"/>
</dbReference>
<proteinExistence type="inferred from homology"/>
<dbReference type="EMBL" id="CAJB01000358">
    <property type="protein sequence ID" value="CCH79388.1"/>
    <property type="molecule type" value="Genomic_DNA"/>
</dbReference>
<evidence type="ECO:0000256" key="1">
    <source>
        <dbReference type="ARBA" id="ARBA00005417"/>
    </source>
</evidence>
<dbReference type="RefSeq" id="WP_048550367.1">
    <property type="nucleotide sequence ID" value="NZ_HF570958.1"/>
</dbReference>
<dbReference type="OrthoDB" id="9804819at2"/>
<gene>
    <name evidence="6" type="ORF">BN12_200043</name>
    <name evidence="7" type="ORF">BN12_4200006</name>
</gene>
<dbReference type="InterPro" id="IPR003593">
    <property type="entry name" value="AAA+_ATPase"/>
</dbReference>
<protein>
    <submittedName>
        <fullName evidence="7">ABC transporter related</fullName>
    </submittedName>
</protein>
<dbReference type="Gene3D" id="3.40.50.300">
    <property type="entry name" value="P-loop containing nucleotide triphosphate hydrolases"/>
    <property type="match status" value="1"/>
</dbReference>
<evidence type="ECO:0000259" key="5">
    <source>
        <dbReference type="PROSITE" id="PS50893"/>
    </source>
</evidence>
<reference evidence="7" key="1">
    <citation type="submission" date="2012-05" db="EMBL/GenBank/DDBJ databases">
        <authorList>
            <person name="McIlroy S."/>
        </authorList>
    </citation>
    <scope>NUCLEOTIDE SEQUENCE</scope>
    <source>
        <strain evidence="7">T1-X7</strain>
    </source>
</reference>
<comment type="similarity">
    <text evidence="1">Belongs to the ABC transporter superfamily.</text>
</comment>
<dbReference type="SMART" id="SM00382">
    <property type="entry name" value="AAA"/>
    <property type="match status" value="1"/>
</dbReference>
<evidence type="ECO:0000313" key="7">
    <source>
        <dbReference type="EMBL" id="CCH79388.1"/>
    </source>
</evidence>
<keyword evidence="8" id="KW-1185">Reference proteome</keyword>
<name>A0A077LZJ0_9MICO</name>
<keyword evidence="2" id="KW-0813">Transport</keyword>
<reference evidence="7 8" key="2">
    <citation type="journal article" date="2013" name="ISME J.">
        <title>A metabolic model for members of the genus Tetrasphaera involved in enhanced biological phosphorus removal.</title>
        <authorList>
            <person name="Kristiansen R."/>
            <person name="Nguyen H.T.T."/>
            <person name="Saunders A.M."/>
            <person name="Nielsen J.L."/>
            <person name="Wimmer R."/>
            <person name="Le V.Q."/>
            <person name="McIlroy S.J."/>
            <person name="Petrovski S."/>
            <person name="Seviour R.J."/>
            <person name="Calteau A."/>
            <person name="Nielsen K.L."/>
            <person name="Nielsen P.H."/>
        </authorList>
    </citation>
    <scope>NUCLEOTIDE SEQUENCE [LARGE SCALE GENOMIC DNA]</scope>
    <source>
        <strain evidence="7 8">T1-X7</strain>
    </source>
</reference>
<keyword evidence="4" id="KW-0067">ATP-binding</keyword>
<dbReference type="SUPFAM" id="SSF52540">
    <property type="entry name" value="P-loop containing nucleoside triphosphate hydrolases"/>
    <property type="match status" value="1"/>
</dbReference>
<evidence type="ECO:0000256" key="2">
    <source>
        <dbReference type="ARBA" id="ARBA00022448"/>
    </source>
</evidence>
<evidence type="ECO:0000313" key="6">
    <source>
        <dbReference type="EMBL" id="CCH77547.1"/>
    </source>
</evidence>
<sequence length="316" mass="33517">MICFDAVTKHYGATTALDAVTVQVRSGHVTGLLGPNGAGKSTAMRLLLGLDRPTRGRVTIDGIPYARLPRPLQTVGAHLDARSYHPRRSARAHLLALARYAGIPSRRVDEVIELVGLESVARRRAGSFSLGMGQRLGIAAALLGDPAVLVLDEPMNGLDTDGVRWIRLLLKEFASEGRTVLVSSHLMAEMHQTVDRVIVMGKGRLLADCSTDELVSSVSDVVVLRTPDVAAAPGLTRALDRAGMSVAETSPGELEITGGTPARIGDAAFDEGMRVHSLSVTPATLEEGYLRLVEDAFEFRRADAPSASGGPEGASR</sequence>
<dbReference type="GO" id="GO:0016887">
    <property type="term" value="F:ATP hydrolysis activity"/>
    <property type="evidence" value="ECO:0007669"/>
    <property type="project" value="InterPro"/>
</dbReference>
<organism evidence="7 8">
    <name type="scientific">Nostocoides japonicum T1-X7</name>
    <dbReference type="NCBI Taxonomy" id="1194083"/>
    <lineage>
        <taxon>Bacteria</taxon>
        <taxon>Bacillati</taxon>
        <taxon>Actinomycetota</taxon>
        <taxon>Actinomycetes</taxon>
        <taxon>Micrococcales</taxon>
        <taxon>Intrasporangiaceae</taxon>
        <taxon>Nostocoides</taxon>
    </lineage>
</organism>
<dbReference type="AlphaFoldDB" id="A0A077LZJ0"/>
<dbReference type="Pfam" id="PF00005">
    <property type="entry name" value="ABC_tran"/>
    <property type="match status" value="1"/>
</dbReference>
<dbReference type="InterPro" id="IPR003439">
    <property type="entry name" value="ABC_transporter-like_ATP-bd"/>
</dbReference>
<keyword evidence="3" id="KW-0547">Nucleotide-binding</keyword>
<dbReference type="EMBL" id="CAJB01000113">
    <property type="protein sequence ID" value="CCH77547.1"/>
    <property type="molecule type" value="Genomic_DNA"/>
</dbReference>
<dbReference type="InterPro" id="IPR027417">
    <property type="entry name" value="P-loop_NTPase"/>
</dbReference>
<evidence type="ECO:0000313" key="8">
    <source>
        <dbReference type="Proteomes" id="UP000035721"/>
    </source>
</evidence>